<dbReference type="Pfam" id="PF07731">
    <property type="entry name" value="Cu-oxidase_2"/>
    <property type="match status" value="1"/>
</dbReference>
<evidence type="ECO:0000256" key="1">
    <source>
        <dbReference type="ARBA" id="ARBA00022723"/>
    </source>
</evidence>
<dbReference type="InterPro" id="IPR033138">
    <property type="entry name" value="Cu_oxidase_CS"/>
</dbReference>
<feature type="non-terminal residue" evidence="6">
    <location>
        <position position="333"/>
    </location>
</feature>
<feature type="domain" description="Plastocyanin-like" evidence="5">
    <location>
        <begin position="174"/>
        <end position="318"/>
    </location>
</feature>
<organism evidence="6">
    <name type="scientific">Clastoptera arizonana</name>
    <name type="common">Arizona spittle bug</name>
    <dbReference type="NCBI Taxonomy" id="38151"/>
    <lineage>
        <taxon>Eukaryota</taxon>
        <taxon>Metazoa</taxon>
        <taxon>Ecdysozoa</taxon>
        <taxon>Arthropoda</taxon>
        <taxon>Hexapoda</taxon>
        <taxon>Insecta</taxon>
        <taxon>Pterygota</taxon>
        <taxon>Neoptera</taxon>
        <taxon>Paraneoptera</taxon>
        <taxon>Hemiptera</taxon>
        <taxon>Auchenorrhyncha</taxon>
        <taxon>Cercopoidea</taxon>
        <taxon>Clastopteridae</taxon>
        <taxon>Clastoptera</taxon>
    </lineage>
</organism>
<dbReference type="InterPro" id="IPR045087">
    <property type="entry name" value="Cu-oxidase_fam"/>
</dbReference>
<evidence type="ECO:0000259" key="5">
    <source>
        <dbReference type="Pfam" id="PF07731"/>
    </source>
</evidence>
<protein>
    <recommendedName>
        <fullName evidence="7">Plastocyanin-like domain-containing protein</fullName>
    </recommendedName>
</protein>
<reference evidence="6" key="1">
    <citation type="submission" date="2015-12" db="EMBL/GenBank/DDBJ databases">
        <title>De novo transcriptome assembly of four potential Pierce s Disease insect vectors from Arizona vineyards.</title>
        <authorList>
            <person name="Tassone E.E."/>
        </authorList>
    </citation>
    <scope>NUCLEOTIDE SEQUENCE</scope>
</reference>
<keyword evidence="2" id="KW-0560">Oxidoreductase</keyword>
<sequence length="333" mass="37584">MTVIASDERDLEPAVFDKIVIGSGERYDIVINANKKPRTYWIIVQGLARCNPSVYQIAALKYVSNEINESPAVHPIFPIATINPNAVILNNDLINCTFIEKTGRCISQLKSKEKTPFPLLLRKPDLRLTFDFEFHVYNQKSMFDEEPQPYFVVETGNHLLGKVNNVSFTMPPSPLLSQVRDVPEDLFCKPECHSSKRICKCLDVIKVPLNSVVEFILADVGTFQVVIHPFHLHGHSFHVVSLGLWGSDRNASLQELYSQLKSGELLHDKMPVKDTTAIPFKGYVVFRVLMDNPGYWLLHCHIAWHIENGMSSVIKVGDESDFPPLPNGFPKCG</sequence>
<dbReference type="PANTHER" id="PTHR11709">
    <property type="entry name" value="MULTI-COPPER OXIDASE"/>
    <property type="match status" value="1"/>
</dbReference>
<dbReference type="Pfam" id="PF00394">
    <property type="entry name" value="Cu-oxidase"/>
    <property type="match status" value="1"/>
</dbReference>
<name>A0A1B6CUK9_9HEMI</name>
<dbReference type="Gene3D" id="2.60.40.420">
    <property type="entry name" value="Cupredoxins - blue copper proteins"/>
    <property type="match status" value="2"/>
</dbReference>
<feature type="domain" description="Plastocyanin-like" evidence="4">
    <location>
        <begin position="1"/>
        <end position="62"/>
    </location>
</feature>
<dbReference type="PANTHER" id="PTHR11709:SF394">
    <property type="entry name" value="FI03373P-RELATED"/>
    <property type="match status" value="1"/>
</dbReference>
<evidence type="ECO:0000256" key="2">
    <source>
        <dbReference type="ARBA" id="ARBA00023002"/>
    </source>
</evidence>
<dbReference type="EMBL" id="GEDC01020385">
    <property type="protein sequence ID" value="JAS16913.1"/>
    <property type="molecule type" value="Transcribed_RNA"/>
</dbReference>
<keyword evidence="1" id="KW-0479">Metal-binding</keyword>
<dbReference type="PROSITE" id="PS00080">
    <property type="entry name" value="MULTICOPPER_OXIDASE2"/>
    <property type="match status" value="1"/>
</dbReference>
<gene>
    <name evidence="6" type="ORF">g.5894</name>
</gene>
<evidence type="ECO:0008006" key="7">
    <source>
        <dbReference type="Google" id="ProtNLM"/>
    </source>
</evidence>
<proteinExistence type="predicted"/>
<dbReference type="SUPFAM" id="SSF49503">
    <property type="entry name" value="Cupredoxins"/>
    <property type="match status" value="2"/>
</dbReference>
<evidence type="ECO:0000256" key="3">
    <source>
        <dbReference type="ARBA" id="ARBA00023008"/>
    </source>
</evidence>
<accession>A0A1B6CUK9</accession>
<evidence type="ECO:0000313" key="6">
    <source>
        <dbReference type="EMBL" id="JAS16913.1"/>
    </source>
</evidence>
<dbReference type="InterPro" id="IPR002355">
    <property type="entry name" value="Cu_oxidase_Cu_BS"/>
</dbReference>
<dbReference type="PROSITE" id="PS00079">
    <property type="entry name" value="MULTICOPPER_OXIDASE1"/>
    <property type="match status" value="1"/>
</dbReference>
<dbReference type="CDD" id="cd13905">
    <property type="entry name" value="CuRO_3_tcLLC2_insect_like"/>
    <property type="match status" value="1"/>
</dbReference>
<dbReference type="AlphaFoldDB" id="A0A1B6CUK9"/>
<keyword evidence="3" id="KW-0186">Copper</keyword>
<dbReference type="GO" id="GO:0006826">
    <property type="term" value="P:iron ion transport"/>
    <property type="evidence" value="ECO:0007669"/>
    <property type="project" value="TreeGrafter"/>
</dbReference>
<dbReference type="InterPro" id="IPR001117">
    <property type="entry name" value="Cu-oxidase_2nd"/>
</dbReference>
<dbReference type="GO" id="GO:0005886">
    <property type="term" value="C:plasma membrane"/>
    <property type="evidence" value="ECO:0007669"/>
    <property type="project" value="TreeGrafter"/>
</dbReference>
<dbReference type="InterPro" id="IPR011706">
    <property type="entry name" value="Cu-oxidase_C"/>
</dbReference>
<dbReference type="GO" id="GO:0016491">
    <property type="term" value="F:oxidoreductase activity"/>
    <property type="evidence" value="ECO:0007669"/>
    <property type="project" value="UniProtKB-KW"/>
</dbReference>
<evidence type="ECO:0000259" key="4">
    <source>
        <dbReference type="Pfam" id="PF00394"/>
    </source>
</evidence>
<dbReference type="GO" id="GO:0005507">
    <property type="term" value="F:copper ion binding"/>
    <property type="evidence" value="ECO:0007669"/>
    <property type="project" value="InterPro"/>
</dbReference>
<dbReference type="InterPro" id="IPR008972">
    <property type="entry name" value="Cupredoxin"/>
</dbReference>